<evidence type="ECO:0000313" key="2">
    <source>
        <dbReference type="EMBL" id="PWA85341.1"/>
    </source>
</evidence>
<comment type="caution">
    <text evidence="2">The sequence shown here is derived from an EMBL/GenBank/DDBJ whole genome shotgun (WGS) entry which is preliminary data.</text>
</comment>
<gene>
    <name evidence="2" type="ORF">CTI12_AA151480</name>
</gene>
<feature type="region of interest" description="Disordered" evidence="1">
    <location>
        <begin position="123"/>
        <end position="142"/>
    </location>
</feature>
<dbReference type="AlphaFoldDB" id="A0A2U1PHU9"/>
<accession>A0A2U1PHU9</accession>
<name>A0A2U1PHU9_ARTAN</name>
<keyword evidence="3" id="KW-1185">Reference proteome</keyword>
<proteinExistence type="predicted"/>
<dbReference type="STRING" id="35608.A0A2U1PHU9"/>
<protein>
    <submittedName>
        <fullName evidence="2">Uncharacterized protein</fullName>
    </submittedName>
</protein>
<sequence length="142" mass="15704">MDVASIGQSSQLPHIDPVFSSLDMSSFGTQPVDNSEGALLVMDNENSVQDHEDFEVNLFRVTKAKPLEKVARPLVDGNNSFEEPDLEVNLFQVNQVNQLENVAGGAPVDENNMEEEEDVEITLFQQSDPSHLSNLGDENNME</sequence>
<organism evidence="2 3">
    <name type="scientific">Artemisia annua</name>
    <name type="common">Sweet wormwood</name>
    <dbReference type="NCBI Taxonomy" id="35608"/>
    <lineage>
        <taxon>Eukaryota</taxon>
        <taxon>Viridiplantae</taxon>
        <taxon>Streptophyta</taxon>
        <taxon>Embryophyta</taxon>
        <taxon>Tracheophyta</taxon>
        <taxon>Spermatophyta</taxon>
        <taxon>Magnoliopsida</taxon>
        <taxon>eudicotyledons</taxon>
        <taxon>Gunneridae</taxon>
        <taxon>Pentapetalae</taxon>
        <taxon>asterids</taxon>
        <taxon>campanulids</taxon>
        <taxon>Asterales</taxon>
        <taxon>Asteraceae</taxon>
        <taxon>Asteroideae</taxon>
        <taxon>Anthemideae</taxon>
        <taxon>Artemisiinae</taxon>
        <taxon>Artemisia</taxon>
    </lineage>
</organism>
<dbReference type="OrthoDB" id="1434035at2759"/>
<evidence type="ECO:0000313" key="3">
    <source>
        <dbReference type="Proteomes" id="UP000245207"/>
    </source>
</evidence>
<dbReference type="EMBL" id="PKPP01001134">
    <property type="protein sequence ID" value="PWA85341.1"/>
    <property type="molecule type" value="Genomic_DNA"/>
</dbReference>
<dbReference type="Proteomes" id="UP000245207">
    <property type="component" value="Unassembled WGS sequence"/>
</dbReference>
<reference evidence="2 3" key="1">
    <citation type="journal article" date="2018" name="Mol. Plant">
        <title>The genome of Artemisia annua provides insight into the evolution of Asteraceae family and artemisinin biosynthesis.</title>
        <authorList>
            <person name="Shen Q."/>
            <person name="Zhang L."/>
            <person name="Liao Z."/>
            <person name="Wang S."/>
            <person name="Yan T."/>
            <person name="Shi P."/>
            <person name="Liu M."/>
            <person name="Fu X."/>
            <person name="Pan Q."/>
            <person name="Wang Y."/>
            <person name="Lv Z."/>
            <person name="Lu X."/>
            <person name="Zhang F."/>
            <person name="Jiang W."/>
            <person name="Ma Y."/>
            <person name="Chen M."/>
            <person name="Hao X."/>
            <person name="Li L."/>
            <person name="Tang Y."/>
            <person name="Lv G."/>
            <person name="Zhou Y."/>
            <person name="Sun X."/>
            <person name="Brodelius P.E."/>
            <person name="Rose J.K.C."/>
            <person name="Tang K."/>
        </authorList>
    </citation>
    <scope>NUCLEOTIDE SEQUENCE [LARGE SCALE GENOMIC DNA]</scope>
    <source>
        <strain evidence="3">cv. Huhao1</strain>
        <tissue evidence="2">Leaf</tissue>
    </source>
</reference>
<evidence type="ECO:0000256" key="1">
    <source>
        <dbReference type="SAM" id="MobiDB-lite"/>
    </source>
</evidence>